<dbReference type="KEGG" id="dmo:Dmoj_GI26614"/>
<dbReference type="EMBL" id="CH933809">
    <property type="protein sequence ID" value="KRG05580.1"/>
    <property type="molecule type" value="Genomic_DNA"/>
</dbReference>
<evidence type="ECO:0000256" key="7">
    <source>
        <dbReference type="ARBA" id="ARBA00022801"/>
    </source>
</evidence>
<feature type="domain" description="2',5'-phosphodiesterase 12-like N-terminal" evidence="15">
    <location>
        <begin position="167"/>
        <end position="265"/>
    </location>
</feature>
<evidence type="ECO:0000256" key="1">
    <source>
        <dbReference type="ARBA" id="ARBA00001946"/>
    </source>
</evidence>
<organism evidence="16 17">
    <name type="scientific">Drosophila mojavensis</name>
    <name type="common">Fruit fly</name>
    <dbReference type="NCBI Taxonomy" id="7230"/>
    <lineage>
        <taxon>Eukaryota</taxon>
        <taxon>Metazoa</taxon>
        <taxon>Ecdysozoa</taxon>
        <taxon>Arthropoda</taxon>
        <taxon>Hexapoda</taxon>
        <taxon>Insecta</taxon>
        <taxon>Pterygota</taxon>
        <taxon>Neoptera</taxon>
        <taxon>Endopterygota</taxon>
        <taxon>Diptera</taxon>
        <taxon>Brachycera</taxon>
        <taxon>Muscomorpha</taxon>
        <taxon>Ephydroidea</taxon>
        <taxon>Drosophilidae</taxon>
        <taxon>Drosophila</taxon>
    </lineage>
</organism>
<keyword evidence="17" id="KW-1185">Reference proteome</keyword>
<evidence type="ECO:0000313" key="16">
    <source>
        <dbReference type="EMBL" id="KRG05580.1"/>
    </source>
</evidence>
<keyword evidence="11" id="KW-0496">Mitochondrion</keyword>
<keyword evidence="7" id="KW-0378">Hydrolase</keyword>
<dbReference type="GO" id="GO:0046872">
    <property type="term" value="F:metal ion binding"/>
    <property type="evidence" value="ECO:0007669"/>
    <property type="project" value="UniProtKB-KW"/>
</dbReference>
<dbReference type="InParanoid" id="A0A0Q9XAY0"/>
<dbReference type="PANTHER" id="PTHR12121">
    <property type="entry name" value="CARBON CATABOLITE REPRESSOR PROTEIN 4"/>
    <property type="match status" value="1"/>
</dbReference>
<evidence type="ECO:0000256" key="2">
    <source>
        <dbReference type="ARBA" id="ARBA00004305"/>
    </source>
</evidence>
<evidence type="ECO:0000256" key="13">
    <source>
        <dbReference type="ARBA" id="ARBA00083541"/>
    </source>
</evidence>
<reference evidence="16 17" key="1">
    <citation type="journal article" date="2007" name="Nature">
        <title>Evolution of genes and genomes on the Drosophila phylogeny.</title>
        <authorList>
            <consortium name="Drosophila 12 Genomes Consortium"/>
            <person name="Clark A.G."/>
            <person name="Eisen M.B."/>
            <person name="Smith D.R."/>
            <person name="Bergman C.M."/>
            <person name="Oliver B."/>
            <person name="Markow T.A."/>
            <person name="Kaufman T.C."/>
            <person name="Kellis M."/>
            <person name="Gelbart W."/>
            <person name="Iyer V.N."/>
            <person name="Pollard D.A."/>
            <person name="Sackton T.B."/>
            <person name="Larracuente A.M."/>
            <person name="Singh N.D."/>
            <person name="Abad J.P."/>
            <person name="Abt D.N."/>
            <person name="Adryan B."/>
            <person name="Aguade M."/>
            <person name="Akashi H."/>
            <person name="Anderson W.W."/>
            <person name="Aquadro C.F."/>
            <person name="Ardell D.H."/>
            <person name="Arguello R."/>
            <person name="Artieri C.G."/>
            <person name="Barbash D.A."/>
            <person name="Barker D."/>
            <person name="Barsanti P."/>
            <person name="Batterham P."/>
            <person name="Batzoglou S."/>
            <person name="Begun D."/>
            <person name="Bhutkar A."/>
            <person name="Blanco E."/>
            <person name="Bosak S.A."/>
            <person name="Bradley R.K."/>
            <person name="Brand A.D."/>
            <person name="Brent M.R."/>
            <person name="Brooks A.N."/>
            <person name="Brown R.H."/>
            <person name="Butlin R.K."/>
            <person name="Caggese C."/>
            <person name="Calvi B.R."/>
            <person name="Bernardo de Carvalho A."/>
            <person name="Caspi A."/>
            <person name="Castrezana S."/>
            <person name="Celniker S.E."/>
            <person name="Chang J.L."/>
            <person name="Chapple C."/>
            <person name="Chatterji S."/>
            <person name="Chinwalla A."/>
            <person name="Civetta A."/>
            <person name="Clifton S.W."/>
            <person name="Comeron J.M."/>
            <person name="Costello J.C."/>
            <person name="Coyne J.A."/>
            <person name="Daub J."/>
            <person name="David R.G."/>
            <person name="Delcher A.L."/>
            <person name="Delehaunty K."/>
            <person name="Do C.B."/>
            <person name="Ebling H."/>
            <person name="Edwards K."/>
            <person name="Eickbush T."/>
            <person name="Evans J.D."/>
            <person name="Filipski A."/>
            <person name="Findeiss S."/>
            <person name="Freyhult E."/>
            <person name="Fulton L."/>
            <person name="Fulton R."/>
            <person name="Garcia A.C."/>
            <person name="Gardiner A."/>
            <person name="Garfield D.A."/>
            <person name="Garvin B.E."/>
            <person name="Gibson G."/>
            <person name="Gilbert D."/>
            <person name="Gnerre S."/>
            <person name="Godfrey J."/>
            <person name="Good R."/>
            <person name="Gotea V."/>
            <person name="Gravely B."/>
            <person name="Greenberg A.J."/>
            <person name="Griffiths-Jones S."/>
            <person name="Gross S."/>
            <person name="Guigo R."/>
            <person name="Gustafson E.A."/>
            <person name="Haerty W."/>
            <person name="Hahn M.W."/>
            <person name="Halligan D.L."/>
            <person name="Halpern A.L."/>
            <person name="Halter G.M."/>
            <person name="Han M.V."/>
            <person name="Heger A."/>
            <person name="Hillier L."/>
            <person name="Hinrichs A.S."/>
            <person name="Holmes I."/>
            <person name="Hoskins R.A."/>
            <person name="Hubisz M.J."/>
            <person name="Hultmark D."/>
            <person name="Huntley M.A."/>
            <person name="Jaffe D.B."/>
            <person name="Jagadeeshan S."/>
            <person name="Jeck W.R."/>
            <person name="Johnson J."/>
            <person name="Jones C.D."/>
            <person name="Jordan W.C."/>
            <person name="Karpen G.H."/>
            <person name="Kataoka E."/>
            <person name="Keightley P.D."/>
            <person name="Kheradpour P."/>
            <person name="Kirkness E.F."/>
            <person name="Koerich L.B."/>
            <person name="Kristiansen K."/>
            <person name="Kudrna D."/>
            <person name="Kulathinal R.J."/>
            <person name="Kumar S."/>
            <person name="Kwok R."/>
            <person name="Lander E."/>
            <person name="Langley C.H."/>
            <person name="Lapoint R."/>
            <person name="Lazzaro B.P."/>
            <person name="Lee S.J."/>
            <person name="Levesque L."/>
            <person name="Li R."/>
            <person name="Lin C.F."/>
            <person name="Lin M.F."/>
            <person name="Lindblad-Toh K."/>
            <person name="Llopart A."/>
            <person name="Long M."/>
            <person name="Low L."/>
            <person name="Lozovsky E."/>
            <person name="Lu J."/>
            <person name="Luo M."/>
            <person name="Machado C.A."/>
            <person name="Makalowski W."/>
            <person name="Marzo M."/>
            <person name="Matsuda M."/>
            <person name="Matzkin L."/>
            <person name="McAllister B."/>
            <person name="McBride C.S."/>
            <person name="McKernan B."/>
            <person name="McKernan K."/>
            <person name="Mendez-Lago M."/>
            <person name="Minx P."/>
            <person name="Mollenhauer M.U."/>
            <person name="Montooth K."/>
            <person name="Mount S.M."/>
            <person name="Mu X."/>
            <person name="Myers E."/>
            <person name="Negre B."/>
            <person name="Newfeld S."/>
            <person name="Nielsen R."/>
            <person name="Noor M.A."/>
            <person name="O'Grady P."/>
            <person name="Pachter L."/>
            <person name="Papaceit M."/>
            <person name="Parisi M.J."/>
            <person name="Parisi M."/>
            <person name="Parts L."/>
            <person name="Pedersen J.S."/>
            <person name="Pesole G."/>
            <person name="Phillippy A.M."/>
            <person name="Ponting C.P."/>
            <person name="Pop M."/>
            <person name="Porcelli D."/>
            <person name="Powell J.R."/>
            <person name="Prohaska S."/>
            <person name="Pruitt K."/>
            <person name="Puig M."/>
            <person name="Quesneville H."/>
            <person name="Ram K.R."/>
            <person name="Rand D."/>
            <person name="Rasmussen M.D."/>
            <person name="Reed L.K."/>
            <person name="Reenan R."/>
            <person name="Reily A."/>
            <person name="Remington K.A."/>
            <person name="Rieger T.T."/>
            <person name="Ritchie M.G."/>
            <person name="Robin C."/>
            <person name="Rogers Y.H."/>
            <person name="Rohde C."/>
            <person name="Rozas J."/>
            <person name="Rubenfield M.J."/>
            <person name="Ruiz A."/>
            <person name="Russo S."/>
            <person name="Salzberg S.L."/>
            <person name="Sanchez-Gracia A."/>
            <person name="Saranga D.J."/>
            <person name="Sato H."/>
            <person name="Schaeffer S.W."/>
            <person name="Schatz M.C."/>
            <person name="Schlenke T."/>
            <person name="Schwartz R."/>
            <person name="Segarra C."/>
            <person name="Singh R.S."/>
            <person name="Sirot L."/>
            <person name="Sirota M."/>
            <person name="Sisneros N.B."/>
            <person name="Smith C.D."/>
            <person name="Smith T.F."/>
            <person name="Spieth J."/>
            <person name="Stage D.E."/>
            <person name="Stark A."/>
            <person name="Stephan W."/>
            <person name="Strausberg R.L."/>
            <person name="Strempel S."/>
            <person name="Sturgill D."/>
            <person name="Sutton G."/>
            <person name="Sutton G.G."/>
            <person name="Tao W."/>
            <person name="Teichmann S."/>
            <person name="Tobari Y.N."/>
            <person name="Tomimura Y."/>
            <person name="Tsolas J.M."/>
            <person name="Valente V.L."/>
            <person name="Venter E."/>
            <person name="Venter J.C."/>
            <person name="Vicario S."/>
            <person name="Vieira F.G."/>
            <person name="Vilella A.J."/>
            <person name="Villasante A."/>
            <person name="Walenz B."/>
            <person name="Wang J."/>
            <person name="Wasserman M."/>
            <person name="Watts T."/>
            <person name="Wilson D."/>
            <person name="Wilson R.K."/>
            <person name="Wing R.A."/>
            <person name="Wolfner M.F."/>
            <person name="Wong A."/>
            <person name="Wong G.K."/>
            <person name="Wu C.I."/>
            <person name="Wu G."/>
            <person name="Yamamoto D."/>
            <person name="Yang H.P."/>
            <person name="Yang S.P."/>
            <person name="Yorke J.A."/>
            <person name="Yoshida K."/>
            <person name="Zdobnov E."/>
            <person name="Zhang P."/>
            <person name="Zhang Y."/>
            <person name="Zimin A.V."/>
            <person name="Baldwin J."/>
            <person name="Abdouelleil A."/>
            <person name="Abdulkadir J."/>
            <person name="Abebe A."/>
            <person name="Abera B."/>
            <person name="Abreu J."/>
            <person name="Acer S.C."/>
            <person name="Aftuck L."/>
            <person name="Alexander A."/>
            <person name="An P."/>
            <person name="Anderson E."/>
            <person name="Anderson S."/>
            <person name="Arachi H."/>
            <person name="Azer M."/>
            <person name="Bachantsang P."/>
            <person name="Barry A."/>
            <person name="Bayul T."/>
            <person name="Berlin A."/>
            <person name="Bessette D."/>
            <person name="Bloom T."/>
            <person name="Blye J."/>
            <person name="Boguslavskiy L."/>
            <person name="Bonnet C."/>
            <person name="Boukhgalter B."/>
            <person name="Bourzgui I."/>
            <person name="Brown A."/>
            <person name="Cahill P."/>
            <person name="Channer S."/>
            <person name="Cheshatsang Y."/>
            <person name="Chuda L."/>
            <person name="Citroen M."/>
            <person name="Collymore A."/>
            <person name="Cooke P."/>
            <person name="Costello M."/>
            <person name="D'Aco K."/>
            <person name="Daza R."/>
            <person name="De Haan G."/>
            <person name="DeGray S."/>
            <person name="DeMaso C."/>
            <person name="Dhargay N."/>
            <person name="Dooley K."/>
            <person name="Dooley E."/>
            <person name="Doricent M."/>
            <person name="Dorje P."/>
            <person name="Dorjee K."/>
            <person name="Dupes A."/>
            <person name="Elong R."/>
            <person name="Falk J."/>
            <person name="Farina A."/>
            <person name="Faro S."/>
            <person name="Ferguson D."/>
            <person name="Fisher S."/>
            <person name="Foley C.D."/>
            <person name="Franke A."/>
            <person name="Friedrich D."/>
            <person name="Gadbois L."/>
            <person name="Gearin G."/>
            <person name="Gearin C.R."/>
            <person name="Giannoukos G."/>
            <person name="Goode T."/>
            <person name="Graham J."/>
            <person name="Grandbois E."/>
            <person name="Grewal S."/>
            <person name="Gyaltsen K."/>
            <person name="Hafez N."/>
            <person name="Hagos B."/>
            <person name="Hall J."/>
            <person name="Henson C."/>
            <person name="Hollinger A."/>
            <person name="Honan T."/>
            <person name="Huard M.D."/>
            <person name="Hughes L."/>
            <person name="Hurhula B."/>
            <person name="Husby M.E."/>
            <person name="Kamat A."/>
            <person name="Kanga B."/>
            <person name="Kashin S."/>
            <person name="Khazanovich D."/>
            <person name="Kisner P."/>
            <person name="Lance K."/>
            <person name="Lara M."/>
            <person name="Lee W."/>
            <person name="Lennon N."/>
            <person name="Letendre F."/>
            <person name="LeVine R."/>
            <person name="Lipovsky A."/>
            <person name="Liu X."/>
            <person name="Liu J."/>
            <person name="Liu S."/>
            <person name="Lokyitsang T."/>
            <person name="Lokyitsang Y."/>
            <person name="Lubonja R."/>
            <person name="Lui A."/>
            <person name="MacDonald P."/>
            <person name="Magnisalis V."/>
            <person name="Maru K."/>
            <person name="Matthews C."/>
            <person name="McCusker W."/>
            <person name="McDonough S."/>
            <person name="Mehta T."/>
            <person name="Meldrim J."/>
            <person name="Meneus L."/>
            <person name="Mihai O."/>
            <person name="Mihalev A."/>
            <person name="Mihova T."/>
            <person name="Mittelman R."/>
            <person name="Mlenga V."/>
            <person name="Montmayeur A."/>
            <person name="Mulrain L."/>
            <person name="Navidi A."/>
            <person name="Naylor J."/>
            <person name="Negash T."/>
            <person name="Nguyen T."/>
            <person name="Nguyen N."/>
            <person name="Nicol R."/>
            <person name="Norbu C."/>
            <person name="Norbu N."/>
            <person name="Novod N."/>
            <person name="O'Neill B."/>
            <person name="Osman S."/>
            <person name="Markiewicz E."/>
            <person name="Oyono O.L."/>
            <person name="Patti C."/>
            <person name="Phunkhang P."/>
            <person name="Pierre F."/>
            <person name="Priest M."/>
            <person name="Raghuraman S."/>
            <person name="Rege F."/>
            <person name="Reyes R."/>
            <person name="Rise C."/>
            <person name="Rogov P."/>
            <person name="Ross K."/>
            <person name="Ryan E."/>
            <person name="Settipalli S."/>
            <person name="Shea T."/>
            <person name="Sherpa N."/>
            <person name="Shi L."/>
            <person name="Shih D."/>
            <person name="Sparrow T."/>
            <person name="Spaulding J."/>
            <person name="Stalker J."/>
            <person name="Stange-Thomann N."/>
            <person name="Stavropoulos S."/>
            <person name="Stone C."/>
            <person name="Strader C."/>
            <person name="Tesfaye S."/>
            <person name="Thomson T."/>
            <person name="Thoulutsang Y."/>
            <person name="Thoulutsang D."/>
            <person name="Topham K."/>
            <person name="Topping I."/>
            <person name="Tsamla T."/>
            <person name="Vassiliev H."/>
            <person name="Vo A."/>
            <person name="Wangchuk T."/>
            <person name="Wangdi T."/>
            <person name="Weiand M."/>
            <person name="Wilkinson J."/>
            <person name="Wilson A."/>
            <person name="Yadav S."/>
            <person name="Young G."/>
            <person name="Yu Q."/>
            <person name="Zembek L."/>
            <person name="Zhong D."/>
            <person name="Zimmer A."/>
            <person name="Zwirko Z."/>
            <person name="Jaffe D.B."/>
            <person name="Alvarez P."/>
            <person name="Brockman W."/>
            <person name="Butler J."/>
            <person name="Chin C."/>
            <person name="Gnerre S."/>
            <person name="Grabherr M."/>
            <person name="Kleber M."/>
            <person name="Mauceli E."/>
            <person name="MacCallum I."/>
        </authorList>
    </citation>
    <scope>NUCLEOTIDE SEQUENCE [LARGE SCALE GENOMIC DNA]</scope>
    <source>
        <strain evidence="17">Tucson 15081-1352.22</strain>
    </source>
</reference>
<keyword evidence="10" id="KW-0809">Transit peptide</keyword>
<dbReference type="InterPro" id="IPR036691">
    <property type="entry name" value="Endo/exonu/phosph_ase_sf"/>
</dbReference>
<dbReference type="Pfam" id="PF21171">
    <property type="entry name" value="PDE12-like_N"/>
    <property type="match status" value="1"/>
</dbReference>
<keyword evidence="4" id="KW-0507">mRNA processing</keyword>
<comment type="subcellular location">
    <subcellularLocation>
        <location evidence="2">Mitochondrion matrix</location>
    </subcellularLocation>
</comment>
<dbReference type="SMR" id="A0A0Q9XAY0"/>
<evidence type="ECO:0000256" key="6">
    <source>
        <dbReference type="ARBA" id="ARBA00022723"/>
    </source>
</evidence>
<dbReference type="AlphaFoldDB" id="A0A0Q9XAY0"/>
<protein>
    <recommendedName>
        <fullName evidence="12">2',5'-phosphodiesterase 12</fullName>
    </recommendedName>
    <alternativeName>
        <fullName evidence="13">Mitochondrial deadenylase</fullName>
    </alternativeName>
</protein>
<dbReference type="InterPro" id="IPR050410">
    <property type="entry name" value="CCR4/nocturin_mRNA_transcr"/>
</dbReference>
<dbReference type="GO" id="GO:0000288">
    <property type="term" value="P:nuclear-transcribed mRNA catabolic process, deadenylation-dependent decay"/>
    <property type="evidence" value="ECO:0007669"/>
    <property type="project" value="TreeGrafter"/>
</dbReference>
<dbReference type="GO" id="GO:0006397">
    <property type="term" value="P:mRNA processing"/>
    <property type="evidence" value="ECO:0007669"/>
    <property type="project" value="UniProtKB-KW"/>
</dbReference>
<accession>A0A0Q9XAY0</accession>
<dbReference type="FunFam" id="3.60.10.10:FF:000018">
    <property type="entry name" value="2',5'-phosphodiesterase 12"/>
    <property type="match status" value="1"/>
</dbReference>
<evidence type="ECO:0000259" key="14">
    <source>
        <dbReference type="Pfam" id="PF03372"/>
    </source>
</evidence>
<evidence type="ECO:0000313" key="17">
    <source>
        <dbReference type="Proteomes" id="UP000009192"/>
    </source>
</evidence>
<dbReference type="InterPro" id="IPR005135">
    <property type="entry name" value="Endo/exonuclease/phosphatase"/>
</dbReference>
<evidence type="ECO:0000256" key="10">
    <source>
        <dbReference type="ARBA" id="ARBA00022946"/>
    </source>
</evidence>
<dbReference type="SUPFAM" id="SSF56219">
    <property type="entry name" value="DNase I-like"/>
    <property type="match status" value="1"/>
</dbReference>
<evidence type="ECO:0000256" key="12">
    <source>
        <dbReference type="ARBA" id="ARBA00072755"/>
    </source>
</evidence>
<evidence type="ECO:0000256" key="8">
    <source>
        <dbReference type="ARBA" id="ARBA00022839"/>
    </source>
</evidence>
<dbReference type="PANTHER" id="PTHR12121:SF37">
    <property type="entry name" value="2',5'-PHOSPHODIESTERASE 12"/>
    <property type="match status" value="1"/>
</dbReference>
<evidence type="ECO:0000259" key="15">
    <source>
        <dbReference type="Pfam" id="PF21171"/>
    </source>
</evidence>
<dbReference type="Pfam" id="PF03372">
    <property type="entry name" value="Exo_endo_phos"/>
    <property type="match status" value="1"/>
</dbReference>
<dbReference type="GO" id="GO:0004535">
    <property type="term" value="F:poly(A)-specific ribonuclease activity"/>
    <property type="evidence" value="ECO:0007669"/>
    <property type="project" value="UniProtKB-ARBA"/>
</dbReference>
<feature type="domain" description="Endonuclease/exonuclease/phosphatase" evidence="14">
    <location>
        <begin position="295"/>
        <end position="601"/>
    </location>
</feature>
<dbReference type="InterPro" id="IPR048821">
    <property type="entry name" value="PDE12-like_N"/>
</dbReference>
<keyword evidence="5" id="KW-0540">Nuclease</keyword>
<keyword evidence="9" id="KW-0460">Magnesium</keyword>
<evidence type="ECO:0000256" key="11">
    <source>
        <dbReference type="ARBA" id="ARBA00023128"/>
    </source>
</evidence>
<name>A0A0Q9XAY0_DROMO</name>
<evidence type="ECO:0000256" key="3">
    <source>
        <dbReference type="ARBA" id="ARBA00022553"/>
    </source>
</evidence>
<keyword evidence="6" id="KW-0479">Metal-binding</keyword>
<keyword evidence="8" id="KW-0269">Exonuclease</keyword>
<sequence length="613" mass="69833">MIGKFIHCCSLHSLVYQQLRATALSTSLRSLRPHSTAVAMDKVYLRNAQNTEELHITFRYANQGLKLDRSFNFCRRMSERVDEALLRIRNNVEKELTKKSKKKPKGAAAVETPLTPITPNEIVVEFRREGSEEQILGVTFEELLKNSADGLKLRIHDTNFDVLLNQPWIDSVQLPSSILAGFPVYPLKLELEFASREHSRAEWYRAVKPANGIFNEKTSWERCAEGLIYQTSSSDVDHHLKLVIRPGNEQGILGPATECISKLPVQPGPIDCPFEQRHQYTKQPLSDPNAIRVVSYNLLADLYADGDYARKTLFPYCAANALKIDYRKQLFIKELLGYNADLMCLQEVDLKIFEHDLKHVLHSFTGIMTPKGTCAEGIALFYRSTRFELVKNYVLHLGDNISTLPVFTPLWNRIKSNEQLAKRICERSTTLQLSLLQVKETGRYVLVANTHLYFHPDADHIRLLQIGFSLIFVEHIYKQVIKERNITSQNIGLIFCGDFNSVPECGIYKLMTEQFVGKDFVDWSSNEEQAVKDVELRQPFLMSSACGTPPYTNYTTLFAACLDYIFYQSDCFDLLQSVPLPTLEQLSENEAIPSIKFPSDHVALVADLAFKSC</sequence>
<dbReference type="FunCoup" id="A0A0Q9XAY0">
    <property type="interactions" value="2463"/>
</dbReference>
<dbReference type="GO" id="GO:0005759">
    <property type="term" value="C:mitochondrial matrix"/>
    <property type="evidence" value="ECO:0007669"/>
    <property type="project" value="UniProtKB-SubCell"/>
</dbReference>
<evidence type="ECO:0000256" key="9">
    <source>
        <dbReference type="ARBA" id="ARBA00022842"/>
    </source>
</evidence>
<comment type="cofactor">
    <cofactor evidence="1">
        <name>Mg(2+)</name>
        <dbReference type="ChEBI" id="CHEBI:18420"/>
    </cofactor>
</comment>
<keyword evidence="3" id="KW-0597">Phosphoprotein</keyword>
<dbReference type="OrthoDB" id="412787at2759"/>
<gene>
    <name evidence="16" type="primary">Dmoj\GI26614</name>
    <name evidence="16" type="ORF">Dmoj_GI26614</name>
</gene>
<evidence type="ECO:0000256" key="5">
    <source>
        <dbReference type="ARBA" id="ARBA00022722"/>
    </source>
</evidence>
<dbReference type="Gene3D" id="3.60.10.10">
    <property type="entry name" value="Endonuclease/exonuclease/phosphatase"/>
    <property type="match status" value="1"/>
</dbReference>
<dbReference type="Proteomes" id="UP000009192">
    <property type="component" value="Unassembled WGS sequence"/>
</dbReference>
<proteinExistence type="predicted"/>
<evidence type="ECO:0000256" key="4">
    <source>
        <dbReference type="ARBA" id="ARBA00022664"/>
    </source>
</evidence>